<evidence type="ECO:0000259" key="17">
    <source>
        <dbReference type="Pfam" id="PF00361"/>
    </source>
</evidence>
<comment type="similarity">
    <text evidence="16">Belongs to the complex I subunit 5 family.</text>
</comment>
<evidence type="ECO:0000256" key="9">
    <source>
        <dbReference type="ARBA" id="ARBA00022982"/>
    </source>
</evidence>
<evidence type="ECO:0000256" key="8">
    <source>
        <dbReference type="ARBA" id="ARBA00022967"/>
    </source>
</evidence>
<feature type="transmembrane region" description="Helical" evidence="16">
    <location>
        <begin position="297"/>
        <end position="317"/>
    </location>
</feature>
<keyword evidence="5" id="KW-0679">Respiratory chain</keyword>
<feature type="transmembrane region" description="Helical" evidence="16">
    <location>
        <begin position="107"/>
        <end position="126"/>
    </location>
</feature>
<dbReference type="PRINTS" id="PR01434">
    <property type="entry name" value="NADHDHGNASE5"/>
</dbReference>
<keyword evidence="9" id="KW-0249">Electron transport</keyword>
<feature type="transmembrane region" description="Helical" evidence="16">
    <location>
        <begin position="571"/>
        <end position="592"/>
    </location>
</feature>
<comment type="function">
    <text evidence="16">Core subunit of the mitochondrial membrane respiratory chain NADH dehydrogenase (Complex I) which catalyzes electron transfer from NADH through the respiratory chain, using ubiquinone as an electron acceptor. Essential for the catalytic activity and assembly of complex I.</text>
</comment>
<proteinExistence type="inferred from homology"/>
<evidence type="ECO:0000256" key="14">
    <source>
        <dbReference type="ARBA" id="ARBA00023136"/>
    </source>
</evidence>
<dbReference type="InterPro" id="IPR001750">
    <property type="entry name" value="ND/Mrp_TM"/>
</dbReference>
<evidence type="ECO:0000313" key="20">
    <source>
        <dbReference type="EMBL" id="AAR01207.1"/>
    </source>
</evidence>
<keyword evidence="14 16" id="KW-0472">Membrane</keyword>
<feature type="transmembrane region" description="Helical" evidence="16">
    <location>
        <begin position="446"/>
        <end position="470"/>
    </location>
</feature>
<evidence type="ECO:0000256" key="10">
    <source>
        <dbReference type="ARBA" id="ARBA00022989"/>
    </source>
</evidence>
<name>Q71S51_OPHAC</name>
<feature type="domain" description="NADH:quinone oxidoreductase/Mrp antiporter transmembrane" evidence="17">
    <location>
        <begin position="128"/>
        <end position="414"/>
    </location>
</feature>
<keyword evidence="11 16" id="KW-0520">NAD</keyword>
<feature type="transmembrane region" description="Helical" evidence="16">
    <location>
        <begin position="165"/>
        <end position="185"/>
    </location>
</feature>
<dbReference type="GeneID" id="2716707"/>
<evidence type="ECO:0000256" key="16">
    <source>
        <dbReference type="RuleBase" id="RU003404"/>
    </source>
</evidence>
<geneLocation type="mitochondrion" evidence="20"/>
<evidence type="ECO:0000256" key="13">
    <source>
        <dbReference type="ARBA" id="ARBA00023128"/>
    </source>
</evidence>
<keyword evidence="7" id="KW-0999">Mitochondrion inner membrane</keyword>
<evidence type="ECO:0000256" key="3">
    <source>
        <dbReference type="ARBA" id="ARBA00021096"/>
    </source>
</evidence>
<evidence type="ECO:0000256" key="4">
    <source>
        <dbReference type="ARBA" id="ARBA00022448"/>
    </source>
</evidence>
<keyword evidence="4 16" id="KW-0813">Transport</keyword>
<feature type="transmembrane region" description="Helical" evidence="16">
    <location>
        <begin position="366"/>
        <end position="386"/>
    </location>
</feature>
<feature type="transmembrane region" description="Helical" evidence="16">
    <location>
        <begin position="197"/>
        <end position="218"/>
    </location>
</feature>
<accession>Q71S51</accession>
<feature type="transmembrane region" description="Helical" evidence="16">
    <location>
        <begin position="269"/>
        <end position="291"/>
    </location>
</feature>
<dbReference type="GO" id="GO:0003954">
    <property type="term" value="F:NADH dehydrogenase activity"/>
    <property type="evidence" value="ECO:0007669"/>
    <property type="project" value="TreeGrafter"/>
</dbReference>
<dbReference type="Pfam" id="PF00662">
    <property type="entry name" value="Proton_antipo_N"/>
    <property type="match status" value="1"/>
</dbReference>
<sequence>MLMYFSILITFSSYLTLSFFSPNNNSSAKNISLLGSTVCLAGALLIGWLLSSCPVTTASLSWFSSYLGSFHCSFIFDFLSTLFFSVALAVTWSIIEFSHYYMATDPNASRFIRTLILFLFFMLLLVASNNLFLLFVGWEGVGILSFILIGWWFTRSDANSAALQAIIYNRIGDSGIIILLSLTIINNNSWNLQEILYINHPTGVSSLCVLGIIIAAAGKSAQFVLHPWLPSAMEGPTPVSALLHSSTMVVASIFLLIRTTPLIENHTWGLSLIGLIGALTALFAGSAALSQYDFKKIVAYSTTSQLGLMAVAVGLNLPYLAFFHICTHAFFKALLFLCSGSMIHSFNNEQDIRKMGNASNSAPYTTSAIILASLALSGLPFLAGYYSKDLILEAGQISNTNSNSVILALIATIMTAVYSLRLIYFITNPQPNNSPIVPVNEENNNLLNAISRLLLGTMIVGWGLSVSLLIFPPCFFPSGNDIPLAILSIAFIILILNATNLTPKTTVQFLATNWFYVQIIHTITNNITLINSLKGVLRTLDQGWTMSLPHSTVNGISKLLSYLQQSMSGNITNYIGASTTLATTIFIILALFY</sequence>
<dbReference type="GO" id="GO:0005743">
    <property type="term" value="C:mitochondrial inner membrane"/>
    <property type="evidence" value="ECO:0007669"/>
    <property type="project" value="UniProtKB-SubCell"/>
</dbReference>
<feature type="domain" description="NADH dehydrogenase subunit 5 C-terminal" evidence="19">
    <location>
        <begin position="418"/>
        <end position="588"/>
    </location>
</feature>
<keyword evidence="8" id="KW-1278">Translocase</keyword>
<evidence type="ECO:0000259" key="19">
    <source>
        <dbReference type="Pfam" id="PF06455"/>
    </source>
</evidence>
<dbReference type="GO" id="GO:0042773">
    <property type="term" value="P:ATP synthesis coupled electron transport"/>
    <property type="evidence" value="ECO:0007669"/>
    <property type="project" value="InterPro"/>
</dbReference>
<dbReference type="GO" id="GO:0015990">
    <property type="term" value="P:electron transport coupled proton transport"/>
    <property type="evidence" value="ECO:0007669"/>
    <property type="project" value="TreeGrafter"/>
</dbReference>
<dbReference type="CTD" id="4540"/>
<feature type="transmembrane region" description="Helical" evidence="16">
    <location>
        <begin position="131"/>
        <end position="153"/>
    </location>
</feature>
<evidence type="ECO:0000256" key="2">
    <source>
        <dbReference type="ARBA" id="ARBA00012944"/>
    </source>
</evidence>
<feature type="transmembrane region" description="Helical" evidence="16">
    <location>
        <begin position="30"/>
        <end position="51"/>
    </location>
</feature>
<evidence type="ECO:0000256" key="7">
    <source>
        <dbReference type="ARBA" id="ARBA00022792"/>
    </source>
</evidence>
<dbReference type="PANTHER" id="PTHR42829:SF2">
    <property type="entry name" value="NADH-UBIQUINONE OXIDOREDUCTASE CHAIN 5"/>
    <property type="match status" value="1"/>
</dbReference>
<feature type="domain" description="NADH-Ubiquinone oxidoreductase (complex I) chain 5 N-terminal" evidence="18">
    <location>
        <begin position="62"/>
        <end position="111"/>
    </location>
</feature>
<dbReference type="InterPro" id="IPR010934">
    <property type="entry name" value="NADH_DH_su5_C"/>
</dbReference>
<dbReference type="InterPro" id="IPR001516">
    <property type="entry name" value="Proton_antipo_N"/>
</dbReference>
<evidence type="ECO:0000256" key="11">
    <source>
        <dbReference type="ARBA" id="ARBA00023027"/>
    </source>
</evidence>
<feature type="transmembrane region" description="Helical" evidence="16">
    <location>
        <begin position="72"/>
        <end position="95"/>
    </location>
</feature>
<gene>
    <name evidence="20" type="primary">ND5</name>
</gene>
<keyword evidence="12 16" id="KW-0830">Ubiquinone</keyword>
<feature type="transmembrane region" description="Helical" evidence="16">
    <location>
        <begin position="482"/>
        <end position="499"/>
    </location>
</feature>
<dbReference type="Pfam" id="PF00361">
    <property type="entry name" value="Proton_antipo_M"/>
    <property type="match status" value="1"/>
</dbReference>
<keyword evidence="6 16" id="KW-0812">Transmembrane</keyword>
<dbReference type="AlphaFoldDB" id="Q71S51"/>
<dbReference type="InterPro" id="IPR003945">
    <property type="entry name" value="NU5C-like"/>
</dbReference>
<dbReference type="PANTHER" id="PTHR42829">
    <property type="entry name" value="NADH-UBIQUINONE OXIDOREDUCTASE CHAIN 5"/>
    <property type="match status" value="1"/>
</dbReference>
<keyword evidence="13 16" id="KW-0496">Mitochondrion</keyword>
<evidence type="ECO:0000256" key="6">
    <source>
        <dbReference type="ARBA" id="ARBA00022692"/>
    </source>
</evidence>
<comment type="subcellular location">
    <subcellularLocation>
        <location evidence="1">Mitochondrion inner membrane</location>
        <topology evidence="1">Multi-pass membrane protein</topology>
    </subcellularLocation>
</comment>
<dbReference type="EC" id="7.1.1.2" evidence="2 16"/>
<comment type="catalytic activity">
    <reaction evidence="15 16">
        <text>a ubiquinone + NADH + 5 H(+)(in) = a ubiquinol + NAD(+) + 4 H(+)(out)</text>
        <dbReference type="Rhea" id="RHEA:29091"/>
        <dbReference type="Rhea" id="RHEA-COMP:9565"/>
        <dbReference type="Rhea" id="RHEA-COMP:9566"/>
        <dbReference type="ChEBI" id="CHEBI:15378"/>
        <dbReference type="ChEBI" id="CHEBI:16389"/>
        <dbReference type="ChEBI" id="CHEBI:17976"/>
        <dbReference type="ChEBI" id="CHEBI:57540"/>
        <dbReference type="ChEBI" id="CHEBI:57945"/>
        <dbReference type="EC" id="7.1.1.2"/>
    </reaction>
</comment>
<evidence type="ECO:0000256" key="5">
    <source>
        <dbReference type="ARBA" id="ARBA00022660"/>
    </source>
</evidence>
<organism evidence="20">
    <name type="scientific">Ophiopholis aculeata</name>
    <name type="common">Daisy brittle star</name>
    <name type="synonym">Crevice brittle star</name>
    <dbReference type="NCBI Taxonomy" id="35052"/>
    <lineage>
        <taxon>Eukaryota</taxon>
        <taxon>Metazoa</taxon>
        <taxon>Echinodermata</taxon>
        <taxon>Eleutherozoa</taxon>
        <taxon>Asterozoa</taxon>
        <taxon>Ophiuroidea</taxon>
        <taxon>Myophiuroidea</taxon>
        <taxon>Metophiurida</taxon>
        <taxon>Ophintegrida</taxon>
        <taxon>Amphilepidida</taxon>
        <taxon>Ophiurina</taxon>
        <taxon>Gnathophiurina</taxon>
        <taxon>Ophiactoidea</taxon>
        <taxon>Ophiactidae</taxon>
        <taxon>Ophiopholis</taxon>
    </lineage>
</organism>
<reference evidence="20" key="2">
    <citation type="submission" date="2000-10" db="EMBL/GenBank/DDBJ databases">
        <title>Closing the Echinoderm Circle: the Complete mitochondria genome sequence of a sea cucumber and a brittle star.</title>
        <authorList>
            <person name="Smith M.J."/>
            <person name="Arndt A."/>
            <person name="Beckenbach K."/>
            <person name="Scouras A."/>
        </authorList>
    </citation>
    <scope>NUCLEOTIDE SEQUENCE</scope>
</reference>
<dbReference type="GO" id="GO:0008137">
    <property type="term" value="F:NADH dehydrogenase (ubiquinone) activity"/>
    <property type="evidence" value="ECO:0007669"/>
    <property type="project" value="UniProtKB-EC"/>
</dbReference>
<reference evidence="20" key="1">
    <citation type="journal article" date="1993" name="J. Mol. Evol.">
        <title>The phylogeny of echinoderm classes based on mitochondrial gene arrangements.</title>
        <authorList>
            <person name="Smith M.J."/>
            <person name="Arndt A."/>
            <person name="Gorski S."/>
            <person name="Fajber E."/>
        </authorList>
    </citation>
    <scope>NUCLEOTIDE SEQUENCE</scope>
</reference>
<evidence type="ECO:0000256" key="1">
    <source>
        <dbReference type="ARBA" id="ARBA00004448"/>
    </source>
</evidence>
<protein>
    <recommendedName>
        <fullName evidence="3 16">NADH-ubiquinone oxidoreductase chain 5</fullName>
        <ecNumber evidence="2 16">7.1.1.2</ecNumber>
    </recommendedName>
</protein>
<evidence type="ECO:0000256" key="12">
    <source>
        <dbReference type="ARBA" id="ARBA00023075"/>
    </source>
</evidence>
<evidence type="ECO:0000259" key="18">
    <source>
        <dbReference type="Pfam" id="PF00662"/>
    </source>
</evidence>
<dbReference type="RefSeq" id="NP_957763.1">
    <property type="nucleotide sequence ID" value="NC_005334.1"/>
</dbReference>
<dbReference type="EMBL" id="AF314589">
    <property type="protein sequence ID" value="AAR01207.1"/>
    <property type="molecule type" value="Genomic_DNA"/>
</dbReference>
<feature type="transmembrane region" description="Helical" evidence="16">
    <location>
        <begin position="406"/>
        <end position="426"/>
    </location>
</feature>
<dbReference type="Pfam" id="PF06455">
    <property type="entry name" value="NADH5_C"/>
    <property type="match status" value="1"/>
</dbReference>
<evidence type="ECO:0000256" key="15">
    <source>
        <dbReference type="ARBA" id="ARBA00049551"/>
    </source>
</evidence>
<feature type="transmembrane region" description="Helical" evidence="16">
    <location>
        <begin position="238"/>
        <end position="257"/>
    </location>
</feature>
<keyword evidence="10 16" id="KW-1133">Transmembrane helix</keyword>